<dbReference type="EMBL" id="FUFT01000010">
    <property type="protein sequence ID" value="SJL85137.1"/>
    <property type="molecule type" value="Genomic_DNA"/>
</dbReference>
<evidence type="ECO:0000259" key="1">
    <source>
        <dbReference type="Pfam" id="PF04471"/>
    </source>
</evidence>
<dbReference type="InterPro" id="IPR007560">
    <property type="entry name" value="Restrct_endonuc_IV_Mrr"/>
</dbReference>
<feature type="domain" description="ABC-three component systems C-terminal" evidence="2">
    <location>
        <begin position="176"/>
        <end position="324"/>
    </location>
</feature>
<accession>A0A1R4B881</accession>
<sequence>MYQNRMQLDAMKYNYSEISPKQFESLVIQLCYKLLGYGTKTFADGADGGRDARFDGKATDIPSYRDPWTGLTIIQAKHTTEYNKKFSDNDFFGSKSSIVNEEVEKMRKLILEDGMKNYMLFANRKLPANAHEEILDYMSNQTGLEKRNIVLLGVEDIENYLKAFPDIPEKVDLNAFDMPLNIEPDELADVIIRIKNEITNINELVNTKPEKTIENIKRTSLEKKNKINNLNSSYSKIIENKMIAFNEISDFLSRPENSEFQEKYLECKSELDEKIRAIKKPTHEFNYIIEKIYDLIISRDQDCKTNKRLTKLMLHYMYYICDIGEVESEKDGIYAITA</sequence>
<proteinExistence type="predicted"/>
<protein>
    <submittedName>
        <fullName evidence="3">Uncharacterized protein</fullName>
    </submittedName>
</protein>
<name>A0A1R4B881_9VIBR</name>
<keyword evidence="4" id="KW-1185">Reference proteome</keyword>
<dbReference type="Proteomes" id="UP000189475">
    <property type="component" value="Unassembled WGS sequence"/>
</dbReference>
<evidence type="ECO:0000313" key="3">
    <source>
        <dbReference type="EMBL" id="SJL85137.1"/>
    </source>
</evidence>
<dbReference type="RefSeq" id="WP_205408839.1">
    <property type="nucleotide sequence ID" value="NZ_AP024887.1"/>
</dbReference>
<dbReference type="GO" id="GO:0004519">
    <property type="term" value="F:endonuclease activity"/>
    <property type="evidence" value="ECO:0007669"/>
    <property type="project" value="InterPro"/>
</dbReference>
<dbReference type="Pfam" id="PF04471">
    <property type="entry name" value="Mrr_cat"/>
    <property type="match status" value="1"/>
</dbReference>
<gene>
    <name evidence="3" type="ORF">VPAL9027_03161</name>
</gene>
<dbReference type="InterPro" id="IPR046917">
    <property type="entry name" value="ABC-3C_CTD12"/>
</dbReference>
<reference evidence="3 4" key="1">
    <citation type="submission" date="2017-02" db="EMBL/GenBank/DDBJ databases">
        <authorList>
            <person name="Peterson S.W."/>
        </authorList>
    </citation>
    <scope>NUCLEOTIDE SEQUENCE [LARGE SCALE GENOMIC DNA]</scope>
    <source>
        <strain evidence="3 4">CECT 9027</strain>
    </source>
</reference>
<feature type="domain" description="Restriction endonuclease type IV Mrr" evidence="1">
    <location>
        <begin position="17"/>
        <end position="134"/>
    </location>
</feature>
<organism evidence="3 4">
    <name type="scientific">Vibrio palustris</name>
    <dbReference type="NCBI Taxonomy" id="1918946"/>
    <lineage>
        <taxon>Bacteria</taxon>
        <taxon>Pseudomonadati</taxon>
        <taxon>Pseudomonadota</taxon>
        <taxon>Gammaproteobacteria</taxon>
        <taxon>Vibrionales</taxon>
        <taxon>Vibrionaceae</taxon>
        <taxon>Vibrio</taxon>
    </lineage>
</organism>
<dbReference type="STRING" id="1918946.VPAL9027_03161"/>
<dbReference type="GO" id="GO:0009307">
    <property type="term" value="P:DNA restriction-modification system"/>
    <property type="evidence" value="ECO:0007669"/>
    <property type="project" value="InterPro"/>
</dbReference>
<dbReference type="AlphaFoldDB" id="A0A1R4B881"/>
<dbReference type="Pfam" id="PF20279">
    <property type="entry name" value="CTD12"/>
    <property type="match status" value="1"/>
</dbReference>
<evidence type="ECO:0000313" key="4">
    <source>
        <dbReference type="Proteomes" id="UP000189475"/>
    </source>
</evidence>
<dbReference type="GO" id="GO:0003677">
    <property type="term" value="F:DNA binding"/>
    <property type="evidence" value="ECO:0007669"/>
    <property type="project" value="InterPro"/>
</dbReference>
<evidence type="ECO:0000259" key="2">
    <source>
        <dbReference type="Pfam" id="PF20279"/>
    </source>
</evidence>